<feature type="region of interest" description="Disordered" evidence="1">
    <location>
        <begin position="19"/>
        <end position="44"/>
    </location>
</feature>
<evidence type="ECO:0000313" key="2">
    <source>
        <dbReference type="EMBL" id="EEC78974.1"/>
    </source>
</evidence>
<dbReference type="OMA" id="VCTARVH"/>
<organism evidence="2 3">
    <name type="scientific">Oryza sativa subsp. indica</name>
    <name type="common">Rice</name>
    <dbReference type="NCBI Taxonomy" id="39946"/>
    <lineage>
        <taxon>Eukaryota</taxon>
        <taxon>Viridiplantae</taxon>
        <taxon>Streptophyta</taxon>
        <taxon>Embryophyta</taxon>
        <taxon>Tracheophyta</taxon>
        <taxon>Spermatophyta</taxon>
        <taxon>Magnoliopsida</taxon>
        <taxon>Liliopsida</taxon>
        <taxon>Poales</taxon>
        <taxon>Poaceae</taxon>
        <taxon>BOP clade</taxon>
        <taxon>Oryzoideae</taxon>
        <taxon>Oryzeae</taxon>
        <taxon>Oryzinae</taxon>
        <taxon>Oryza</taxon>
        <taxon>Oryza sativa</taxon>
    </lineage>
</organism>
<sequence length="126" mass="13707">MSSPDPATSSLDLAAADLASSDTTTTVAVSGDDDHGKSFSTSPFPQVCTARVHETTVPTTMGARLQRGGLDHMIGWNVVHGLISPHTYKFHTQAKAPFSAKQAETYRQKHLSPHRSTRPERRQLKP</sequence>
<feature type="compositionally biased region" description="Basic and acidic residues" evidence="1">
    <location>
        <begin position="117"/>
        <end position="126"/>
    </location>
</feature>
<feature type="region of interest" description="Disordered" evidence="1">
    <location>
        <begin position="94"/>
        <end position="126"/>
    </location>
</feature>
<evidence type="ECO:0000313" key="3">
    <source>
        <dbReference type="Proteomes" id="UP000007015"/>
    </source>
</evidence>
<dbReference type="AlphaFoldDB" id="B8AWL3"/>
<proteinExistence type="predicted"/>
<dbReference type="EMBL" id="CM000130">
    <property type="protein sequence ID" value="EEC78974.1"/>
    <property type="molecule type" value="Genomic_DNA"/>
</dbReference>
<keyword evidence="3" id="KW-1185">Reference proteome</keyword>
<dbReference type="HOGENOM" id="CLU_2201237_0_0_1"/>
<gene>
    <name evidence="2" type="ORF">OsI_19454</name>
</gene>
<dbReference type="Gramene" id="BGIOSGA019614-TA">
    <property type="protein sequence ID" value="BGIOSGA019614-PA"/>
    <property type="gene ID" value="BGIOSGA019614"/>
</dbReference>
<reference evidence="2 3" key="1">
    <citation type="journal article" date="2005" name="PLoS Biol.">
        <title>The genomes of Oryza sativa: a history of duplications.</title>
        <authorList>
            <person name="Yu J."/>
            <person name="Wang J."/>
            <person name="Lin W."/>
            <person name="Li S."/>
            <person name="Li H."/>
            <person name="Zhou J."/>
            <person name="Ni P."/>
            <person name="Dong W."/>
            <person name="Hu S."/>
            <person name="Zeng C."/>
            <person name="Zhang J."/>
            <person name="Zhang Y."/>
            <person name="Li R."/>
            <person name="Xu Z."/>
            <person name="Li S."/>
            <person name="Li X."/>
            <person name="Zheng H."/>
            <person name="Cong L."/>
            <person name="Lin L."/>
            <person name="Yin J."/>
            <person name="Geng J."/>
            <person name="Li G."/>
            <person name="Shi J."/>
            <person name="Liu J."/>
            <person name="Lv H."/>
            <person name="Li J."/>
            <person name="Wang J."/>
            <person name="Deng Y."/>
            <person name="Ran L."/>
            <person name="Shi X."/>
            <person name="Wang X."/>
            <person name="Wu Q."/>
            <person name="Li C."/>
            <person name="Ren X."/>
            <person name="Wang J."/>
            <person name="Wang X."/>
            <person name="Li D."/>
            <person name="Liu D."/>
            <person name="Zhang X."/>
            <person name="Ji Z."/>
            <person name="Zhao W."/>
            <person name="Sun Y."/>
            <person name="Zhang Z."/>
            <person name="Bao J."/>
            <person name="Han Y."/>
            <person name="Dong L."/>
            <person name="Ji J."/>
            <person name="Chen P."/>
            <person name="Wu S."/>
            <person name="Liu J."/>
            <person name="Xiao Y."/>
            <person name="Bu D."/>
            <person name="Tan J."/>
            <person name="Yang L."/>
            <person name="Ye C."/>
            <person name="Zhang J."/>
            <person name="Xu J."/>
            <person name="Zhou Y."/>
            <person name="Yu Y."/>
            <person name="Zhang B."/>
            <person name="Zhuang S."/>
            <person name="Wei H."/>
            <person name="Liu B."/>
            <person name="Lei M."/>
            <person name="Yu H."/>
            <person name="Li Y."/>
            <person name="Xu H."/>
            <person name="Wei S."/>
            <person name="He X."/>
            <person name="Fang L."/>
            <person name="Zhang Z."/>
            <person name="Zhang Y."/>
            <person name="Huang X."/>
            <person name="Su Z."/>
            <person name="Tong W."/>
            <person name="Li J."/>
            <person name="Tong Z."/>
            <person name="Li S."/>
            <person name="Ye J."/>
            <person name="Wang L."/>
            <person name="Fang L."/>
            <person name="Lei T."/>
            <person name="Chen C."/>
            <person name="Chen H."/>
            <person name="Xu Z."/>
            <person name="Li H."/>
            <person name="Huang H."/>
            <person name="Zhang F."/>
            <person name="Xu H."/>
            <person name="Li N."/>
            <person name="Zhao C."/>
            <person name="Li S."/>
            <person name="Dong L."/>
            <person name="Huang Y."/>
            <person name="Li L."/>
            <person name="Xi Y."/>
            <person name="Qi Q."/>
            <person name="Li W."/>
            <person name="Zhang B."/>
            <person name="Hu W."/>
            <person name="Zhang Y."/>
            <person name="Tian X."/>
            <person name="Jiao Y."/>
            <person name="Liang X."/>
            <person name="Jin J."/>
            <person name="Gao L."/>
            <person name="Zheng W."/>
            <person name="Hao B."/>
            <person name="Liu S."/>
            <person name="Wang W."/>
            <person name="Yuan L."/>
            <person name="Cao M."/>
            <person name="McDermott J."/>
            <person name="Samudrala R."/>
            <person name="Wang J."/>
            <person name="Wong G.K."/>
            <person name="Yang H."/>
        </authorList>
    </citation>
    <scope>NUCLEOTIDE SEQUENCE [LARGE SCALE GENOMIC DNA]</scope>
    <source>
        <strain evidence="3">cv. 93-11</strain>
    </source>
</reference>
<feature type="compositionally biased region" description="Low complexity" evidence="1">
    <location>
        <begin position="19"/>
        <end position="30"/>
    </location>
</feature>
<protein>
    <submittedName>
        <fullName evidence="2">Uncharacterized protein</fullName>
    </submittedName>
</protein>
<evidence type="ECO:0000256" key="1">
    <source>
        <dbReference type="SAM" id="MobiDB-lite"/>
    </source>
</evidence>
<accession>B8AWL3</accession>
<dbReference type="Proteomes" id="UP000007015">
    <property type="component" value="Chromosome 5"/>
</dbReference>
<name>B8AWL3_ORYSI</name>